<dbReference type="Gene3D" id="3.60.15.10">
    <property type="entry name" value="Ribonuclease Z/Hydroxyacylglutathione hydrolase-like"/>
    <property type="match status" value="1"/>
</dbReference>
<proteinExistence type="inferred from homology"/>
<gene>
    <name evidence="3" type="ORF">IC006_2049</name>
    <name evidence="4" type="ORF">IC007_2057</name>
</gene>
<dbReference type="Proteomes" id="UP000325030">
    <property type="component" value="Chromosome"/>
</dbReference>
<dbReference type="PIRSF" id="PIRSF004944">
    <property type="entry name" value="UCP004944_hydrls"/>
    <property type="match status" value="1"/>
</dbReference>
<sequence length="307" mass="34214">MKIVPIAFESLGVRSQATFLETPDLKILVDPAVSLAPRRYGLPPHKLEVEKLLELARSVKEYAEEADVLIITHYHYDHHDPGFVIPRDIYKGKKVFIKDPNSFINASQGKGRAPRFLNSIKGLPDSVQPADGKEVVLGHTKIRFSCPVLHGADEKMGYVIQVAVSDGDETVMFTSDIEGAPKEMHVKFTQEVKPSTLIIDGPLSYMLGYALTEEQFNAAMNNLEKIVKQGLTTMIVDHHLVRDQRYREIISSLKSKVKEVNANVVTAAEYLGREENPLESRRKELFSESNEPAKLPRGVAELLKGGG</sequence>
<dbReference type="HAMAP" id="MF_01406">
    <property type="entry name" value="UPF0282"/>
    <property type="match status" value="1"/>
</dbReference>
<dbReference type="EMBL" id="AP018929">
    <property type="protein sequence ID" value="BBG24715.1"/>
    <property type="molecule type" value="Genomic_DNA"/>
</dbReference>
<dbReference type="OrthoDB" id="21331at2157"/>
<name>A0A510E4P2_9CREN</name>
<keyword evidence="5" id="KW-1185">Reference proteome</keyword>
<dbReference type="Proteomes" id="UP000322983">
    <property type="component" value="Chromosome"/>
</dbReference>
<dbReference type="KEGG" id="step:IC006_2049"/>
<feature type="region of interest" description="Disordered" evidence="2">
    <location>
        <begin position="281"/>
        <end position="307"/>
    </location>
</feature>
<comment type="similarity">
    <text evidence="1">Belongs to the UPF0282 family.</text>
</comment>
<dbReference type="InterPro" id="IPR036866">
    <property type="entry name" value="RibonucZ/Hydroxyglut_hydro"/>
</dbReference>
<reference evidence="6" key="1">
    <citation type="submission" date="2018-09" db="EMBL/GenBank/DDBJ databases">
        <title>Complete Genome Sequencing of Sulfolobus sp. JCM 16834.</title>
        <authorList>
            <person name="Kato S."/>
            <person name="Itoh T."/>
            <person name="Ohkuma M."/>
        </authorList>
    </citation>
    <scope>NUCLEOTIDE SEQUENCE [LARGE SCALE GENOMIC DNA]</scope>
    <source>
        <strain evidence="6">IC-007</strain>
    </source>
</reference>
<evidence type="ECO:0000313" key="5">
    <source>
        <dbReference type="Proteomes" id="UP000322983"/>
    </source>
</evidence>
<dbReference type="PANTHER" id="PTHR43546:SF4">
    <property type="entry name" value="UPF0282 PROTEIN MJ1629"/>
    <property type="match status" value="1"/>
</dbReference>
<evidence type="ECO:0000313" key="4">
    <source>
        <dbReference type="EMBL" id="BBG27503.1"/>
    </source>
</evidence>
<accession>A0A510E4P2</accession>
<organism evidence="4 6">
    <name type="scientific">Sulfuracidifex tepidarius</name>
    <dbReference type="NCBI Taxonomy" id="1294262"/>
    <lineage>
        <taxon>Archaea</taxon>
        <taxon>Thermoproteota</taxon>
        <taxon>Thermoprotei</taxon>
        <taxon>Sulfolobales</taxon>
        <taxon>Sulfolobaceae</taxon>
        <taxon>Sulfuracidifex</taxon>
    </lineage>
</organism>
<dbReference type="GeneID" id="41718389"/>
<evidence type="ECO:0000313" key="6">
    <source>
        <dbReference type="Proteomes" id="UP000325030"/>
    </source>
</evidence>
<reference evidence="4 5" key="2">
    <citation type="journal article" date="2020" name="Int. J. Syst. Evol. Microbiol.">
        <title>Sulfuracidifex tepidarius gen. nov., sp. nov. and transfer of Sulfolobus metallicus Huber and Stetter 1992 to the genus Sulfuracidifex as Sulfuracidifex metallicus comb. nov.</title>
        <authorList>
            <person name="Itoh T."/>
            <person name="Miura T."/>
            <person name="Sakai H.D."/>
            <person name="Kato S."/>
            <person name="Ohkuma M."/>
            <person name="Takashina T."/>
        </authorList>
    </citation>
    <scope>NUCLEOTIDE SEQUENCE</scope>
    <source>
        <strain evidence="3 5">IC-006</strain>
        <strain evidence="4">IC-007</strain>
    </source>
</reference>
<accession>A0A510DWZ4</accession>
<evidence type="ECO:0000256" key="1">
    <source>
        <dbReference type="HAMAP-Rule" id="MF_01406"/>
    </source>
</evidence>
<dbReference type="NCBIfam" id="NF003287">
    <property type="entry name" value="PRK04286.1-1"/>
    <property type="match status" value="1"/>
</dbReference>
<dbReference type="EMBL" id="AP018930">
    <property type="protein sequence ID" value="BBG27503.1"/>
    <property type="molecule type" value="Genomic_DNA"/>
</dbReference>
<evidence type="ECO:0000256" key="2">
    <source>
        <dbReference type="SAM" id="MobiDB-lite"/>
    </source>
</evidence>
<protein>
    <recommendedName>
        <fullName evidence="1">UPF0282 protein IC006_2049</fullName>
    </recommendedName>
</protein>
<dbReference type="SUPFAM" id="SSF56281">
    <property type="entry name" value="Metallo-hydrolase/oxidoreductase"/>
    <property type="match status" value="1"/>
</dbReference>
<dbReference type="PANTHER" id="PTHR43546">
    <property type="entry name" value="UPF0173 METAL-DEPENDENT HYDROLASE MJ1163-RELATED"/>
    <property type="match status" value="1"/>
</dbReference>
<evidence type="ECO:0000313" key="3">
    <source>
        <dbReference type="EMBL" id="BBG24715.1"/>
    </source>
</evidence>
<dbReference type="InterPro" id="IPR014426">
    <property type="entry name" value="UPF0282_hydrls"/>
</dbReference>
<dbReference type="AlphaFoldDB" id="A0A510E4P2"/>
<dbReference type="RefSeq" id="WP_054845980.1">
    <property type="nucleotide sequence ID" value="NZ_AP018929.1"/>
</dbReference>
<dbReference type="STRING" id="1294262.GCA_001316085_01727"/>
<dbReference type="InterPro" id="IPR050114">
    <property type="entry name" value="UPF0173_UPF0282_UlaG_hydrolase"/>
</dbReference>